<gene>
    <name evidence="9" type="ORF">D7S86_14515</name>
</gene>
<dbReference type="GO" id="GO:0004089">
    <property type="term" value="F:carbonate dehydratase activity"/>
    <property type="evidence" value="ECO:0007669"/>
    <property type="project" value="UniProtKB-UniRule"/>
</dbReference>
<dbReference type="PROSITE" id="PS00704">
    <property type="entry name" value="PROK_CO2_ANHYDRASE_1"/>
    <property type="match status" value="1"/>
</dbReference>
<dbReference type="SUPFAM" id="SSF53056">
    <property type="entry name" value="beta-carbonic anhydrase, cab"/>
    <property type="match status" value="1"/>
</dbReference>
<dbReference type="PROSITE" id="PS00705">
    <property type="entry name" value="PROK_CO2_ANHYDRASE_2"/>
    <property type="match status" value="1"/>
</dbReference>
<organism evidence="9 10">
    <name type="scientific">Pararobbsia silviterrae</name>
    <dbReference type="NCBI Taxonomy" id="1792498"/>
    <lineage>
        <taxon>Bacteria</taxon>
        <taxon>Pseudomonadati</taxon>
        <taxon>Pseudomonadota</taxon>
        <taxon>Betaproteobacteria</taxon>
        <taxon>Burkholderiales</taxon>
        <taxon>Burkholderiaceae</taxon>
        <taxon>Pararobbsia</taxon>
    </lineage>
</organism>
<dbReference type="GO" id="GO:0008270">
    <property type="term" value="F:zinc ion binding"/>
    <property type="evidence" value="ECO:0007669"/>
    <property type="project" value="UniProtKB-UniRule"/>
</dbReference>
<evidence type="ECO:0000256" key="3">
    <source>
        <dbReference type="ARBA" id="ARBA00022723"/>
    </source>
</evidence>
<dbReference type="PANTHER" id="PTHR11002:SF76">
    <property type="entry name" value="CARBONIC ANHYDRASE"/>
    <property type="match status" value="1"/>
</dbReference>
<name>A0A494Y3P6_9BURK</name>
<dbReference type="Gene3D" id="3.40.1050.10">
    <property type="entry name" value="Carbonic anhydrase"/>
    <property type="match status" value="1"/>
</dbReference>
<evidence type="ECO:0000256" key="2">
    <source>
        <dbReference type="ARBA" id="ARBA00012925"/>
    </source>
</evidence>
<feature type="binding site" evidence="7">
    <location>
        <position position="91"/>
    </location>
    <ligand>
        <name>Zn(2+)</name>
        <dbReference type="ChEBI" id="CHEBI:29105"/>
    </ligand>
</feature>
<reference evidence="9 10" key="1">
    <citation type="submission" date="2018-10" db="EMBL/GenBank/DDBJ databases">
        <title>Robbsia sp. DHC34, isolated from soil.</title>
        <authorList>
            <person name="Gao Z.-H."/>
            <person name="Qiu L.-H."/>
        </authorList>
    </citation>
    <scope>NUCLEOTIDE SEQUENCE [LARGE SCALE GENOMIC DNA]</scope>
    <source>
        <strain evidence="9 10">DHC34</strain>
    </source>
</reference>
<evidence type="ECO:0000313" key="10">
    <source>
        <dbReference type="Proteomes" id="UP000270342"/>
    </source>
</evidence>
<keyword evidence="5 8" id="KW-0456">Lyase</keyword>
<evidence type="ECO:0000256" key="6">
    <source>
        <dbReference type="ARBA" id="ARBA00048348"/>
    </source>
</evidence>
<feature type="binding site" evidence="7">
    <location>
        <position position="94"/>
    </location>
    <ligand>
        <name>Zn(2+)</name>
        <dbReference type="ChEBI" id="CHEBI:29105"/>
    </ligand>
</feature>
<dbReference type="AlphaFoldDB" id="A0A494Y3P6"/>
<dbReference type="PANTHER" id="PTHR11002">
    <property type="entry name" value="CARBONIC ANHYDRASE"/>
    <property type="match status" value="1"/>
</dbReference>
<dbReference type="GO" id="GO:0015976">
    <property type="term" value="P:carbon utilization"/>
    <property type="evidence" value="ECO:0007669"/>
    <property type="project" value="InterPro"/>
</dbReference>
<comment type="cofactor">
    <cofactor evidence="7">
        <name>Zn(2+)</name>
        <dbReference type="ChEBI" id="CHEBI:29105"/>
    </cofactor>
    <text evidence="7">Binds 1 zinc ion per subunit.</text>
</comment>
<dbReference type="EMBL" id="RBZU01000005">
    <property type="protein sequence ID" value="RKP54902.1"/>
    <property type="molecule type" value="Genomic_DNA"/>
</dbReference>
<dbReference type="SMART" id="SM00947">
    <property type="entry name" value="Pro_CA"/>
    <property type="match status" value="1"/>
</dbReference>
<dbReference type="EC" id="4.2.1.1" evidence="2 8"/>
<dbReference type="OrthoDB" id="9797527at2"/>
<feature type="binding site" evidence="7">
    <location>
        <position position="36"/>
    </location>
    <ligand>
        <name>Zn(2+)</name>
        <dbReference type="ChEBI" id="CHEBI:29105"/>
    </ligand>
</feature>
<evidence type="ECO:0000256" key="5">
    <source>
        <dbReference type="ARBA" id="ARBA00023239"/>
    </source>
</evidence>
<evidence type="ECO:0000313" key="9">
    <source>
        <dbReference type="EMBL" id="RKP54902.1"/>
    </source>
</evidence>
<evidence type="ECO:0000256" key="4">
    <source>
        <dbReference type="ARBA" id="ARBA00022833"/>
    </source>
</evidence>
<keyword evidence="10" id="KW-1185">Reference proteome</keyword>
<comment type="caution">
    <text evidence="9">The sequence shown here is derived from an EMBL/GenBank/DDBJ whole genome shotgun (WGS) entry which is preliminary data.</text>
</comment>
<keyword evidence="4 7" id="KW-0862">Zinc</keyword>
<comment type="catalytic activity">
    <reaction evidence="6 8">
        <text>hydrogencarbonate + H(+) = CO2 + H2O</text>
        <dbReference type="Rhea" id="RHEA:10748"/>
        <dbReference type="ChEBI" id="CHEBI:15377"/>
        <dbReference type="ChEBI" id="CHEBI:15378"/>
        <dbReference type="ChEBI" id="CHEBI:16526"/>
        <dbReference type="ChEBI" id="CHEBI:17544"/>
        <dbReference type="EC" id="4.2.1.1"/>
    </reaction>
</comment>
<evidence type="ECO:0000256" key="8">
    <source>
        <dbReference type="RuleBase" id="RU003956"/>
    </source>
</evidence>
<dbReference type="InterPro" id="IPR001765">
    <property type="entry name" value="Carbonic_anhydrase"/>
</dbReference>
<proteinExistence type="inferred from homology"/>
<accession>A0A494Y3P6</accession>
<comment type="function">
    <text evidence="8">Reversible hydration of carbon dioxide.</text>
</comment>
<evidence type="ECO:0000256" key="1">
    <source>
        <dbReference type="ARBA" id="ARBA00006217"/>
    </source>
</evidence>
<comment type="similarity">
    <text evidence="1 8">Belongs to the beta-class carbonic anhydrase family.</text>
</comment>
<dbReference type="GO" id="GO:0071244">
    <property type="term" value="P:cellular response to carbon dioxide"/>
    <property type="evidence" value="ECO:0007669"/>
    <property type="project" value="TreeGrafter"/>
</dbReference>
<dbReference type="Pfam" id="PF00484">
    <property type="entry name" value="Pro_CA"/>
    <property type="match status" value="1"/>
</dbReference>
<evidence type="ECO:0000256" key="7">
    <source>
        <dbReference type="PIRSR" id="PIRSR601765-1"/>
    </source>
</evidence>
<dbReference type="InterPro" id="IPR036874">
    <property type="entry name" value="Carbonic_anhydrase_sf"/>
</dbReference>
<dbReference type="InterPro" id="IPR015892">
    <property type="entry name" value="Carbonic_anhydrase_CS"/>
</dbReference>
<keyword evidence="3 7" id="KW-0479">Metal-binding</keyword>
<dbReference type="GO" id="GO:0034599">
    <property type="term" value="P:cellular response to oxidative stress"/>
    <property type="evidence" value="ECO:0007669"/>
    <property type="project" value="TreeGrafter"/>
</dbReference>
<dbReference type="Proteomes" id="UP000270342">
    <property type="component" value="Unassembled WGS sequence"/>
</dbReference>
<feature type="binding site" evidence="7">
    <location>
        <position position="38"/>
    </location>
    <ligand>
        <name>Zn(2+)</name>
        <dbReference type="ChEBI" id="CHEBI:29105"/>
    </ligand>
</feature>
<dbReference type="CDD" id="cd00883">
    <property type="entry name" value="beta_CA_cladeA"/>
    <property type="match status" value="1"/>
</dbReference>
<sequence>MLVENLAWSNESRERDPDYFQKLAHAQKPTFFWIGCSDSRVPAETVTHASPGELFVLRNIANMIGTGTNSSSALEYAICVLEVKHVIVCGHYGCGGVRAALLAENASTPQLNARIEPLRRLAHFHRKDLETYPTLDARINRLVELNVHAQVDVIRQYPVLGRARRSPKLHGWVYGLRDGLLRELSSDP</sequence>
<protein>
    <recommendedName>
        <fullName evidence="2 8">Carbonic anhydrase</fullName>
        <ecNumber evidence="2 8">4.2.1.1</ecNumber>
    </recommendedName>
    <alternativeName>
        <fullName evidence="8">Carbonate dehydratase</fullName>
    </alternativeName>
</protein>